<proteinExistence type="predicted"/>
<reference evidence="2 3" key="1">
    <citation type="submission" date="2018-11" db="EMBL/GenBank/DDBJ databases">
        <title>Photobacterium sp. BEI247 sp. nov., a marine bacterium isolated from Yongle Blue Hole in the South China Sea.</title>
        <authorList>
            <person name="Wang X."/>
        </authorList>
    </citation>
    <scope>NUCLEOTIDE SEQUENCE [LARGE SCALE GENOMIC DNA]</scope>
    <source>
        <strain evidence="3">BEI247</strain>
    </source>
</reference>
<dbReference type="RefSeq" id="WP_128784296.1">
    <property type="nucleotide sequence ID" value="NZ_JAKJSG010000017.1"/>
</dbReference>
<dbReference type="Gene3D" id="3.40.630.30">
    <property type="match status" value="1"/>
</dbReference>
<feature type="domain" description="N-acyl amino acid synthase FeeM catalytic core" evidence="1">
    <location>
        <begin position="19"/>
        <end position="172"/>
    </location>
</feature>
<dbReference type="Pfam" id="PF21926">
    <property type="entry name" value="FeeM"/>
    <property type="match status" value="1"/>
</dbReference>
<sequence length="213" mass="24782">MDIHSLKNHYCATPALLDEAFAIRYQAYLQQGYIDTNNQQRLEDEFDHMPNNHTFVLRQNNQSIASLRISIINQQPGWIDIPVKRLFPETFMELEKQYDTLVELNRLTVLPDITDFSATVPLALFANAMHLTEVTGKTLVICAARKNHKRFYERLGFKKITDYKRYPTLKFDTAMFVSEWDPCSDLLAQYPLAVHYPQLKSALSNHDWAQILS</sequence>
<dbReference type="EMBL" id="RJLM01000004">
    <property type="protein sequence ID" value="RWX55479.1"/>
    <property type="molecule type" value="Genomic_DNA"/>
</dbReference>
<evidence type="ECO:0000313" key="2">
    <source>
        <dbReference type="EMBL" id="RWX55479.1"/>
    </source>
</evidence>
<dbReference type="SUPFAM" id="SSF55729">
    <property type="entry name" value="Acyl-CoA N-acyltransferases (Nat)"/>
    <property type="match status" value="1"/>
</dbReference>
<keyword evidence="3" id="KW-1185">Reference proteome</keyword>
<evidence type="ECO:0000259" key="1">
    <source>
        <dbReference type="Pfam" id="PF21926"/>
    </source>
</evidence>
<dbReference type="AlphaFoldDB" id="A0A444JR01"/>
<accession>A0A444JR01</accession>
<dbReference type="OrthoDB" id="9812697at2"/>
<name>A0A444JR01_9GAMM</name>
<protein>
    <recommendedName>
        <fullName evidence="1">N-acyl amino acid synthase FeeM catalytic core domain-containing protein</fullName>
    </recommendedName>
</protein>
<dbReference type="InterPro" id="IPR016181">
    <property type="entry name" value="Acyl_CoA_acyltransferase"/>
</dbReference>
<organism evidence="2 3">
    <name type="scientific">Photobacterium chitinilyticum</name>
    <dbReference type="NCBI Taxonomy" id="2485123"/>
    <lineage>
        <taxon>Bacteria</taxon>
        <taxon>Pseudomonadati</taxon>
        <taxon>Pseudomonadota</taxon>
        <taxon>Gammaproteobacteria</taxon>
        <taxon>Vibrionales</taxon>
        <taxon>Vibrionaceae</taxon>
        <taxon>Photobacterium</taxon>
    </lineage>
</organism>
<comment type="caution">
    <text evidence="2">The sequence shown here is derived from an EMBL/GenBank/DDBJ whole genome shotgun (WGS) entry which is preliminary data.</text>
</comment>
<dbReference type="Proteomes" id="UP000287563">
    <property type="component" value="Unassembled WGS sequence"/>
</dbReference>
<gene>
    <name evidence="2" type="ORF">EDI28_13080</name>
</gene>
<dbReference type="InterPro" id="IPR054597">
    <property type="entry name" value="FeeM_cat"/>
</dbReference>
<evidence type="ECO:0000313" key="3">
    <source>
        <dbReference type="Proteomes" id="UP000287563"/>
    </source>
</evidence>